<dbReference type="PATRIC" id="fig|931089.4.peg.113"/>
<dbReference type="CDD" id="cd06170">
    <property type="entry name" value="LuxR_C_like"/>
    <property type="match status" value="1"/>
</dbReference>
<dbReference type="InterPro" id="IPR036388">
    <property type="entry name" value="WH-like_DNA-bd_sf"/>
</dbReference>
<dbReference type="Pfam" id="PF00196">
    <property type="entry name" value="GerE"/>
    <property type="match status" value="1"/>
</dbReference>
<dbReference type="InterPro" id="IPR000792">
    <property type="entry name" value="Tscrpt_reg_LuxR_C"/>
</dbReference>
<dbReference type="GO" id="GO:0006355">
    <property type="term" value="P:regulation of DNA-templated transcription"/>
    <property type="evidence" value="ECO:0007669"/>
    <property type="project" value="InterPro"/>
</dbReference>
<dbReference type="InterPro" id="IPR036890">
    <property type="entry name" value="HATPase_C_sf"/>
</dbReference>
<evidence type="ECO:0000313" key="6">
    <source>
        <dbReference type="Proteomes" id="UP000068067"/>
    </source>
</evidence>
<gene>
    <name evidence="5" type="ORF">CDES_00560</name>
</gene>
<proteinExistence type="predicted"/>
<dbReference type="SMART" id="SM00421">
    <property type="entry name" value="HTH_LUXR"/>
    <property type="match status" value="1"/>
</dbReference>
<dbReference type="Gene3D" id="1.10.10.10">
    <property type="entry name" value="Winged helix-like DNA-binding domain superfamily/Winged helix DNA-binding domain"/>
    <property type="match status" value="1"/>
</dbReference>
<organism evidence="5 6">
    <name type="scientific">Corynebacterium deserti GIMN1.010</name>
    <dbReference type="NCBI Taxonomy" id="931089"/>
    <lineage>
        <taxon>Bacteria</taxon>
        <taxon>Bacillati</taxon>
        <taxon>Actinomycetota</taxon>
        <taxon>Actinomycetes</taxon>
        <taxon>Mycobacteriales</taxon>
        <taxon>Corynebacteriaceae</taxon>
        <taxon>Corynebacterium</taxon>
    </lineage>
</organism>
<evidence type="ECO:0000256" key="2">
    <source>
        <dbReference type="ARBA" id="ARBA00023125"/>
    </source>
</evidence>
<feature type="domain" description="HTH luxR-type" evidence="4">
    <location>
        <begin position="198"/>
        <end position="263"/>
    </location>
</feature>
<keyword evidence="6" id="KW-1185">Reference proteome</keyword>
<dbReference type="PROSITE" id="PS50043">
    <property type="entry name" value="HTH_LUXR_2"/>
    <property type="match status" value="1"/>
</dbReference>
<dbReference type="SUPFAM" id="SSF55874">
    <property type="entry name" value="ATPase domain of HSP90 chaperone/DNA topoisomerase II/histidine kinase"/>
    <property type="match status" value="1"/>
</dbReference>
<reference evidence="5 6" key="1">
    <citation type="submission" date="2014-08" db="EMBL/GenBank/DDBJ databases">
        <title>Complete genome sequence of Corynebacterium deserti GIMN1.010 (=DSM 45689), isolated from desert sand in western China.</title>
        <authorList>
            <person name="Ruckert C."/>
            <person name="Albersmeier A."/>
            <person name="Kalinowski J."/>
        </authorList>
    </citation>
    <scope>NUCLEOTIDE SEQUENCE [LARGE SCALE GENOMIC DNA]</scope>
    <source>
        <strain evidence="5 6">GIMN1.010</strain>
    </source>
</reference>
<keyword evidence="3" id="KW-0804">Transcription</keyword>
<evidence type="ECO:0000313" key="5">
    <source>
        <dbReference type="EMBL" id="ALC04592.1"/>
    </source>
</evidence>
<dbReference type="PROSITE" id="PS00622">
    <property type="entry name" value="HTH_LUXR_1"/>
    <property type="match status" value="1"/>
</dbReference>
<dbReference type="PRINTS" id="PR00038">
    <property type="entry name" value="HTHLUXR"/>
</dbReference>
<accession>A0A0M4CMJ3</accession>
<dbReference type="OrthoDB" id="3680166at2"/>
<dbReference type="RefSeq" id="WP_053543800.1">
    <property type="nucleotide sequence ID" value="NZ_CP009220.1"/>
</dbReference>
<evidence type="ECO:0000259" key="4">
    <source>
        <dbReference type="PROSITE" id="PS50043"/>
    </source>
</evidence>
<keyword evidence="2" id="KW-0238">DNA-binding</keyword>
<dbReference type="Proteomes" id="UP000068067">
    <property type="component" value="Chromosome"/>
</dbReference>
<dbReference type="AlphaFoldDB" id="A0A0M4CMJ3"/>
<protein>
    <recommendedName>
        <fullName evidence="4">HTH luxR-type domain-containing protein</fullName>
    </recommendedName>
</protein>
<dbReference type="EMBL" id="CP009220">
    <property type="protein sequence ID" value="ALC04592.1"/>
    <property type="molecule type" value="Genomic_DNA"/>
</dbReference>
<dbReference type="PANTHER" id="PTHR44688:SF16">
    <property type="entry name" value="DNA-BINDING TRANSCRIPTIONAL ACTIVATOR DEVR_DOSR"/>
    <property type="match status" value="1"/>
</dbReference>
<dbReference type="KEGG" id="cdx:CDES_00560"/>
<sequence length="268" mass="29688">MISSSSPHDGAVPNSETPMILLQSVLAVLRSRNLSDQAARVEAERIASDGVLVLRNERPKLMDGIEPVALAFRELEDELATLVKHQVLMFDLVPPPEGGRALPVSVAEAAREVVRLLVLISLEDHAVSRVRIKWDCDGTNLLVEFRDDGAGGRDRSDDIYRHVSERIQHTGGHWDMESTAGWGSIFNIAFPLDEPRNTFDELDGLTDIQRDVLSLVTQGMTNVEIAAQLHLSANTIKYHVGNLMKKFGVTRRTELAVQSITRNKEPVV</sequence>
<dbReference type="PANTHER" id="PTHR44688">
    <property type="entry name" value="DNA-BINDING TRANSCRIPTIONAL ACTIVATOR DEVR_DOSR"/>
    <property type="match status" value="1"/>
</dbReference>
<dbReference type="Gene3D" id="3.30.565.10">
    <property type="entry name" value="Histidine kinase-like ATPase, C-terminal domain"/>
    <property type="match status" value="1"/>
</dbReference>
<name>A0A0M4CMJ3_9CORY</name>
<evidence type="ECO:0000256" key="3">
    <source>
        <dbReference type="ARBA" id="ARBA00023163"/>
    </source>
</evidence>
<evidence type="ECO:0000256" key="1">
    <source>
        <dbReference type="ARBA" id="ARBA00023015"/>
    </source>
</evidence>
<dbReference type="SUPFAM" id="SSF46894">
    <property type="entry name" value="C-terminal effector domain of the bipartite response regulators"/>
    <property type="match status" value="1"/>
</dbReference>
<keyword evidence="1" id="KW-0805">Transcription regulation</keyword>
<dbReference type="InterPro" id="IPR016032">
    <property type="entry name" value="Sig_transdc_resp-reg_C-effctor"/>
</dbReference>
<dbReference type="GO" id="GO:0003677">
    <property type="term" value="F:DNA binding"/>
    <property type="evidence" value="ECO:0007669"/>
    <property type="project" value="UniProtKB-KW"/>
</dbReference>
<dbReference type="STRING" id="931089.CDES_00560"/>